<comment type="caution">
    <text evidence="1">The sequence shown here is derived from an EMBL/GenBank/DDBJ whole genome shotgun (WGS) entry which is preliminary data.</text>
</comment>
<sequence>MPQPAELNFGDYQRQFHAGWSHLNDPHVRALAWLLTSPHLLNPVSPVWHGASVAPVLPRSDAVYAFLTMLDQQPAALHDALAAAPTRRLGLYAETLFGFFLDQFTTLCAHGLQVQDPGGRTVGEFDFLVRESGALSHWELATKFYLLDSAREGDQSLPDPDARPDLFDYLGPNLGDTLGAKMDKIVRQQLRLPHHPAAMQALDWPVRQSQAWIKGWLFYRNPAQTRTDHLPEGIAAHHCAGYIWTLDDLRKHPVFQGVILPRLEWLAPAQCLPQQVSSQSALIDEIGRQMVHIASPVMLAMTRTVNDSAREICRGMVLPEDWWARAALARPVLKPGRKNVADSDPV</sequence>
<dbReference type="Proteomes" id="UP000613113">
    <property type="component" value="Unassembled WGS sequence"/>
</dbReference>
<dbReference type="Pfam" id="PF08907">
    <property type="entry name" value="DUF1853"/>
    <property type="match status" value="1"/>
</dbReference>
<organism evidence="1 2">
    <name type="scientific">Undibacterium griseum</name>
    <dbReference type="NCBI Taxonomy" id="2762295"/>
    <lineage>
        <taxon>Bacteria</taxon>
        <taxon>Pseudomonadati</taxon>
        <taxon>Pseudomonadota</taxon>
        <taxon>Betaproteobacteria</taxon>
        <taxon>Burkholderiales</taxon>
        <taxon>Oxalobacteraceae</taxon>
        <taxon>Undibacterium</taxon>
    </lineage>
</organism>
<proteinExistence type="predicted"/>
<name>A0ABR6YQX7_9BURK</name>
<protein>
    <submittedName>
        <fullName evidence="1">DUF1853 family protein</fullName>
    </submittedName>
</protein>
<evidence type="ECO:0000313" key="2">
    <source>
        <dbReference type="Proteomes" id="UP000613113"/>
    </source>
</evidence>
<dbReference type="EMBL" id="JACOGC010000006">
    <property type="protein sequence ID" value="MBC3886301.1"/>
    <property type="molecule type" value="Genomic_DNA"/>
</dbReference>
<evidence type="ECO:0000313" key="1">
    <source>
        <dbReference type="EMBL" id="MBC3886301.1"/>
    </source>
</evidence>
<keyword evidence="2" id="KW-1185">Reference proteome</keyword>
<gene>
    <name evidence="1" type="ORF">H8K27_14290</name>
</gene>
<dbReference type="RefSeq" id="WP_186863859.1">
    <property type="nucleotide sequence ID" value="NZ_JACOGC010000006.1"/>
</dbReference>
<dbReference type="InterPro" id="IPR015003">
    <property type="entry name" value="DUF1853"/>
</dbReference>
<reference evidence="1 2" key="1">
    <citation type="submission" date="2020-08" db="EMBL/GenBank/DDBJ databases">
        <title>Novel species isolated from subtropical streams in China.</title>
        <authorList>
            <person name="Lu H."/>
        </authorList>
    </citation>
    <scope>NUCLEOTIDE SEQUENCE [LARGE SCALE GENOMIC DNA]</scope>
    <source>
        <strain evidence="1 2">FT31W</strain>
    </source>
</reference>
<accession>A0ABR6YQX7</accession>